<sequence>MGVRRISSEERLTTSFALGAYAFEASPRSARRAEEFRGYLPYNEGNRTLIAEEDGTTLAAATAIPMRQNLRGAVLPMAGVAGVASHPLARRQGHVRTLLHQLLDEMRDEGHLLTALYPFRPSFYARFGYVGLPKPRTVTFSPADLGPLLGADLPGEVGWERIGAGYKAWREFTERCLRDRHGFALFPDYRAAQLRDLDERWLLTARVDGVVTGAVTYRIDDHGGELIADDLLADDPYARSLLLQFFARHVDQVERVSVGVAADELPELWLTDLDVHVEARVARPGSSAPMARLLALDALTGLPAGPGRVRVELTGDRWLAGAHLLDGTTGSLELRAATAGGATPAGSAAPAATLTAAGLSALAYGVLDPVEVHLRGLGDVPAEAAAELRRIFPRRVPYLFADF</sequence>
<dbReference type="OrthoDB" id="9768284at2"/>
<dbReference type="Pfam" id="PF17668">
    <property type="entry name" value="Acetyltransf_17"/>
    <property type="match status" value="1"/>
</dbReference>
<dbReference type="GO" id="GO:0034069">
    <property type="term" value="F:aminoglycoside N-acetyltransferase activity"/>
    <property type="evidence" value="ECO:0007669"/>
    <property type="project" value="TreeGrafter"/>
</dbReference>
<reference evidence="2 3" key="1">
    <citation type="journal article" date="2015" name="Int. J. Syst. Evol. Microbiol.">
        <title>Micromonospora costi sp. nov., isolated from a leaf of Costus speciosus.</title>
        <authorList>
            <person name="Thawai C."/>
        </authorList>
    </citation>
    <scope>NUCLEOTIDE SEQUENCE [LARGE SCALE GENOMIC DNA]</scope>
    <source>
        <strain evidence="2 3">CS1-12</strain>
    </source>
</reference>
<dbReference type="SUPFAM" id="SSF55729">
    <property type="entry name" value="Acyl-CoA N-acyltransferases (Nat)"/>
    <property type="match status" value="1"/>
</dbReference>
<dbReference type="Pfam" id="PF13527">
    <property type="entry name" value="Acetyltransf_9"/>
    <property type="match status" value="1"/>
</dbReference>
<feature type="domain" description="N-acetyltransferase" evidence="1">
    <location>
        <begin position="1"/>
        <end position="147"/>
    </location>
</feature>
<dbReference type="InterPro" id="IPR051554">
    <property type="entry name" value="Acetyltransferase_Eis"/>
</dbReference>
<dbReference type="InterPro" id="IPR000182">
    <property type="entry name" value="GNAT_dom"/>
</dbReference>
<comment type="caution">
    <text evidence="2">The sequence shown here is derived from an EMBL/GenBank/DDBJ whole genome shotgun (WGS) entry which is preliminary data.</text>
</comment>
<dbReference type="PANTHER" id="PTHR37817:SF1">
    <property type="entry name" value="N-ACETYLTRANSFERASE EIS"/>
    <property type="match status" value="1"/>
</dbReference>
<dbReference type="AlphaFoldDB" id="A0A3B0AK60"/>
<dbReference type="EMBL" id="RBAN01000001">
    <property type="protein sequence ID" value="RKN59226.1"/>
    <property type="molecule type" value="Genomic_DNA"/>
</dbReference>
<dbReference type="InterPro" id="IPR041380">
    <property type="entry name" value="Acetyltransf_17"/>
</dbReference>
<accession>A0A3B0AK60</accession>
<keyword evidence="3" id="KW-1185">Reference proteome</keyword>
<protein>
    <submittedName>
        <fullName evidence="2">GNAT family N-acetyltransferase</fullName>
    </submittedName>
</protein>
<evidence type="ECO:0000313" key="2">
    <source>
        <dbReference type="EMBL" id="RKN59226.1"/>
    </source>
</evidence>
<dbReference type="PROSITE" id="PS51186">
    <property type="entry name" value="GNAT"/>
    <property type="match status" value="1"/>
</dbReference>
<organism evidence="2 3">
    <name type="scientific">Micromonospora costi</name>
    <dbReference type="NCBI Taxonomy" id="1530042"/>
    <lineage>
        <taxon>Bacteria</taxon>
        <taxon>Bacillati</taxon>
        <taxon>Actinomycetota</taxon>
        <taxon>Actinomycetes</taxon>
        <taxon>Micromonosporales</taxon>
        <taxon>Micromonosporaceae</taxon>
        <taxon>Micromonospora</taxon>
    </lineage>
</organism>
<dbReference type="RefSeq" id="WP_120779385.1">
    <property type="nucleotide sequence ID" value="NZ_JBHLUP010000009.1"/>
</dbReference>
<proteinExistence type="predicted"/>
<evidence type="ECO:0000259" key="1">
    <source>
        <dbReference type="PROSITE" id="PS51186"/>
    </source>
</evidence>
<dbReference type="InterPro" id="IPR016181">
    <property type="entry name" value="Acyl_CoA_acyltransferase"/>
</dbReference>
<dbReference type="PANTHER" id="PTHR37817">
    <property type="entry name" value="N-ACETYLTRANSFERASE EIS"/>
    <property type="match status" value="1"/>
</dbReference>
<dbReference type="Gene3D" id="3.40.630.30">
    <property type="match status" value="2"/>
</dbReference>
<keyword evidence="2" id="KW-0808">Transferase</keyword>
<name>A0A3B0AK60_9ACTN</name>
<evidence type="ECO:0000313" key="3">
    <source>
        <dbReference type="Proteomes" id="UP000279968"/>
    </source>
</evidence>
<dbReference type="GO" id="GO:0030649">
    <property type="term" value="P:aminoglycoside antibiotic catabolic process"/>
    <property type="evidence" value="ECO:0007669"/>
    <property type="project" value="TreeGrafter"/>
</dbReference>
<gene>
    <name evidence="2" type="ORF">D7193_10230</name>
</gene>
<dbReference type="Proteomes" id="UP000279968">
    <property type="component" value="Unassembled WGS sequence"/>
</dbReference>